<dbReference type="InterPro" id="IPR000757">
    <property type="entry name" value="Beta-glucanase-like"/>
</dbReference>
<dbReference type="CDD" id="cd08023">
    <property type="entry name" value="GH16_laminarinase_like"/>
    <property type="match status" value="1"/>
</dbReference>
<keyword evidence="4" id="KW-0378">Hydrolase</keyword>
<dbReference type="PANTHER" id="PTHR10963:SF55">
    <property type="entry name" value="GLYCOSIDE HYDROLASE FAMILY 16 PROTEIN"/>
    <property type="match status" value="1"/>
</dbReference>
<evidence type="ECO:0000313" key="5">
    <source>
        <dbReference type="Proteomes" id="UP000486602"/>
    </source>
</evidence>
<dbReference type="EMBL" id="JAAGVY010000009">
    <property type="protein sequence ID" value="NEN23271.1"/>
    <property type="molecule type" value="Genomic_DNA"/>
</dbReference>
<evidence type="ECO:0000259" key="3">
    <source>
        <dbReference type="PROSITE" id="PS51762"/>
    </source>
</evidence>
<keyword evidence="2" id="KW-0732">Signal</keyword>
<dbReference type="PROSITE" id="PS51762">
    <property type="entry name" value="GH16_2"/>
    <property type="match status" value="1"/>
</dbReference>
<comment type="similarity">
    <text evidence="1">Belongs to the glycosyl hydrolase 16 family.</text>
</comment>
<dbReference type="Gene3D" id="2.60.120.260">
    <property type="entry name" value="Galactose-binding domain-like"/>
    <property type="match status" value="1"/>
</dbReference>
<name>A0A7K3WQH6_9FLAO</name>
<dbReference type="InterPro" id="IPR050546">
    <property type="entry name" value="Glycosyl_Hydrlase_16"/>
</dbReference>
<dbReference type="SUPFAM" id="SSF49899">
    <property type="entry name" value="Concanavalin A-like lectins/glucanases"/>
    <property type="match status" value="1"/>
</dbReference>
<dbReference type="Proteomes" id="UP000486602">
    <property type="component" value="Unassembled WGS sequence"/>
</dbReference>
<evidence type="ECO:0000256" key="2">
    <source>
        <dbReference type="ARBA" id="ARBA00022729"/>
    </source>
</evidence>
<dbReference type="GO" id="GO:0005975">
    <property type="term" value="P:carbohydrate metabolic process"/>
    <property type="evidence" value="ECO:0007669"/>
    <property type="project" value="InterPro"/>
</dbReference>
<evidence type="ECO:0000256" key="1">
    <source>
        <dbReference type="ARBA" id="ARBA00006865"/>
    </source>
</evidence>
<feature type="domain" description="GH16" evidence="3">
    <location>
        <begin position="199"/>
        <end position="457"/>
    </location>
</feature>
<dbReference type="PANTHER" id="PTHR10963">
    <property type="entry name" value="GLYCOSYL HYDROLASE-RELATED"/>
    <property type="match status" value="1"/>
</dbReference>
<sequence length="542" mass="61485">MVLSKLNLSFTILLCVAVNCTYGQPLTIQDDFEGNGTIESWYASEAQADTAWGNPFQEGVNLSSRVMRYRDLGGQYAHVGFTLPASFDLSENHSFTLKIFIPSATISGSQNNQVSLKLQNAAISQPWATQTEIIKEVQLDQWQEVSFDFENDAFINANMNSDIPVNRTDFNRVILQVNGENNADLVQAYFDDFYYDGEIDLTNDPTGNIYNHLVWSDEFDGSEIDADKWHYQTQIPTAGGWYNNELQHYTDREENAFVEDGFLNIVAIREDYTDQGLGRNFTSARLNSKFAFTYGKMEVRAKLPFGYGTWPAIWTLGKNIIEPGAFWSDQYGQTFWPACGEIDVMEHWGTNQNYVQAALHTPSSFGATENHGGLYINDVSNTFHTYGMVWTPELISFSVDGNIYYTYQPENQNMDNWPYIADQYILLNVAMQNPVNQNFTESAMVVDYVRVYQEGALNAENALSENDIQVYPNPFNQDISIHLKNSLLGSQVRVYSILGEELASYFQNQNIFRLALSDLPSGTYIIQVLTEKGTLEKKVIKL</sequence>
<organism evidence="4 5">
    <name type="scientific">Cryomorpha ignava</name>
    <dbReference type="NCBI Taxonomy" id="101383"/>
    <lineage>
        <taxon>Bacteria</taxon>
        <taxon>Pseudomonadati</taxon>
        <taxon>Bacteroidota</taxon>
        <taxon>Flavobacteriia</taxon>
        <taxon>Flavobacteriales</taxon>
        <taxon>Cryomorphaceae</taxon>
        <taxon>Cryomorpha</taxon>
    </lineage>
</organism>
<reference evidence="4 5" key="1">
    <citation type="submission" date="2020-02" db="EMBL/GenBank/DDBJ databases">
        <title>Out from the shadows clarifying the taxonomy of the family Cryomorphaceae and related taxa by utilizing the GTDB taxonomic framework.</title>
        <authorList>
            <person name="Bowman J.P."/>
        </authorList>
    </citation>
    <scope>NUCLEOTIDE SEQUENCE [LARGE SCALE GENOMIC DNA]</scope>
    <source>
        <strain evidence="4 5">QSSC 1-22</strain>
    </source>
</reference>
<dbReference type="Pfam" id="PF18962">
    <property type="entry name" value="Por_Secre_tail"/>
    <property type="match status" value="1"/>
</dbReference>
<dbReference type="InterPro" id="IPR013320">
    <property type="entry name" value="ConA-like_dom_sf"/>
</dbReference>
<keyword evidence="5" id="KW-1185">Reference proteome</keyword>
<dbReference type="InterPro" id="IPR026444">
    <property type="entry name" value="Secre_tail"/>
</dbReference>
<evidence type="ECO:0000313" key="4">
    <source>
        <dbReference type="EMBL" id="NEN23271.1"/>
    </source>
</evidence>
<dbReference type="Pfam" id="PF00722">
    <property type="entry name" value="Glyco_hydro_16"/>
    <property type="match status" value="1"/>
</dbReference>
<dbReference type="GO" id="GO:0004553">
    <property type="term" value="F:hydrolase activity, hydrolyzing O-glycosyl compounds"/>
    <property type="evidence" value="ECO:0007669"/>
    <property type="project" value="InterPro"/>
</dbReference>
<proteinExistence type="inferred from homology"/>
<comment type="caution">
    <text evidence="4">The sequence shown here is derived from an EMBL/GenBank/DDBJ whole genome shotgun (WGS) entry which is preliminary data.</text>
</comment>
<dbReference type="Gene3D" id="2.60.120.200">
    <property type="match status" value="1"/>
</dbReference>
<accession>A0A7K3WQH6</accession>
<dbReference type="AlphaFoldDB" id="A0A7K3WQH6"/>
<dbReference type="NCBIfam" id="TIGR04183">
    <property type="entry name" value="Por_Secre_tail"/>
    <property type="match status" value="1"/>
</dbReference>
<protein>
    <submittedName>
        <fullName evidence="4">Family 16 glycosylhydrolase</fullName>
    </submittedName>
</protein>
<gene>
    <name evidence="4" type="ORF">G3O08_07135</name>
</gene>